<dbReference type="InterPro" id="IPR011034">
    <property type="entry name" value="Formyl_transferase-like_C_sf"/>
</dbReference>
<comment type="caution">
    <text evidence="8">The sequence shown here is derived from an EMBL/GenBank/DDBJ whole genome shotgun (WGS) entry which is preliminary data.</text>
</comment>
<organism evidence="8 9">
    <name type="scientific">Roseimicrobium gellanilyticum</name>
    <dbReference type="NCBI Taxonomy" id="748857"/>
    <lineage>
        <taxon>Bacteria</taxon>
        <taxon>Pseudomonadati</taxon>
        <taxon>Verrucomicrobiota</taxon>
        <taxon>Verrucomicrobiia</taxon>
        <taxon>Verrucomicrobiales</taxon>
        <taxon>Verrucomicrobiaceae</taxon>
        <taxon>Roseimicrobium</taxon>
    </lineage>
</organism>
<dbReference type="Proteomes" id="UP000253426">
    <property type="component" value="Unassembled WGS sequence"/>
</dbReference>
<dbReference type="PROSITE" id="PS00373">
    <property type="entry name" value="GART"/>
    <property type="match status" value="1"/>
</dbReference>
<dbReference type="HAMAP" id="MF_00182">
    <property type="entry name" value="Formyl_trans"/>
    <property type="match status" value="1"/>
</dbReference>
<dbReference type="InterPro" id="IPR005794">
    <property type="entry name" value="Fmt"/>
</dbReference>
<dbReference type="Pfam" id="PF00551">
    <property type="entry name" value="Formyl_trans_N"/>
    <property type="match status" value="1"/>
</dbReference>
<evidence type="ECO:0000313" key="9">
    <source>
        <dbReference type="Proteomes" id="UP000253426"/>
    </source>
</evidence>
<comment type="catalytic activity">
    <reaction evidence="5">
        <text>L-methionyl-tRNA(fMet) + (6R)-10-formyltetrahydrofolate = N-formyl-L-methionyl-tRNA(fMet) + (6S)-5,6,7,8-tetrahydrofolate + H(+)</text>
        <dbReference type="Rhea" id="RHEA:24380"/>
        <dbReference type="Rhea" id="RHEA-COMP:9952"/>
        <dbReference type="Rhea" id="RHEA-COMP:9953"/>
        <dbReference type="ChEBI" id="CHEBI:15378"/>
        <dbReference type="ChEBI" id="CHEBI:57453"/>
        <dbReference type="ChEBI" id="CHEBI:78530"/>
        <dbReference type="ChEBI" id="CHEBI:78844"/>
        <dbReference type="ChEBI" id="CHEBI:195366"/>
        <dbReference type="EC" id="2.1.2.9"/>
    </reaction>
</comment>
<dbReference type="InterPro" id="IPR036477">
    <property type="entry name" value="Formyl_transf_N_sf"/>
</dbReference>
<evidence type="ECO:0000256" key="3">
    <source>
        <dbReference type="ARBA" id="ARBA00022679"/>
    </source>
</evidence>
<keyword evidence="3 5" id="KW-0808">Transferase</keyword>
<sequence>MLRIAFLGTGDIGLPSLEALLSKQGHDHEVVAVVTQPDKPVGRKQVLTPPEVKVRALAAGVPVLQPERIRNEVEKLKGLQADVFVVIAYGQILPRTVLEIPRLGCLNVHASLLPRHRGASPIQAAIREGDAETGVTIMWMDEGLDTGDILLPVPIAIDPSDTGGVLHDKLAALAPEGLLRALAMVEQGTAPRIKQNDALSTHSRKLERVHGKLDWTRPAKELALLIRAYNPWPGTYCLLPAVGGAPALQLKVHQAGVVPDAEACPTPGTILRADDHLLVSCGQGVLDLTEVQLEGRKRMSARDFLQGRAAEVGMVLA</sequence>
<dbReference type="InterPro" id="IPR001555">
    <property type="entry name" value="GART_AS"/>
</dbReference>
<evidence type="ECO:0000256" key="4">
    <source>
        <dbReference type="ARBA" id="ARBA00022917"/>
    </source>
</evidence>
<comment type="similarity">
    <text evidence="1 5">Belongs to the Fmt family.</text>
</comment>
<evidence type="ECO:0000259" key="6">
    <source>
        <dbReference type="Pfam" id="PF00551"/>
    </source>
</evidence>
<dbReference type="PANTHER" id="PTHR11138">
    <property type="entry name" value="METHIONYL-TRNA FORMYLTRANSFERASE"/>
    <property type="match status" value="1"/>
</dbReference>
<evidence type="ECO:0000259" key="7">
    <source>
        <dbReference type="Pfam" id="PF02911"/>
    </source>
</evidence>
<name>A0A366H8J0_9BACT</name>
<dbReference type="Pfam" id="PF02911">
    <property type="entry name" value="Formyl_trans_C"/>
    <property type="match status" value="1"/>
</dbReference>
<dbReference type="AlphaFoldDB" id="A0A366H8J0"/>
<dbReference type="OrthoDB" id="9802815at2"/>
<dbReference type="SUPFAM" id="SSF50486">
    <property type="entry name" value="FMT C-terminal domain-like"/>
    <property type="match status" value="1"/>
</dbReference>
<dbReference type="CDD" id="cd08646">
    <property type="entry name" value="FMT_core_Met-tRNA-FMT_N"/>
    <property type="match status" value="1"/>
</dbReference>
<dbReference type="GO" id="GO:0005829">
    <property type="term" value="C:cytosol"/>
    <property type="evidence" value="ECO:0007669"/>
    <property type="project" value="TreeGrafter"/>
</dbReference>
<dbReference type="EC" id="2.1.2.9" evidence="2 5"/>
<evidence type="ECO:0000256" key="2">
    <source>
        <dbReference type="ARBA" id="ARBA00012261"/>
    </source>
</evidence>
<reference evidence="8 9" key="1">
    <citation type="submission" date="2018-06" db="EMBL/GenBank/DDBJ databases">
        <title>Genomic Encyclopedia of Type Strains, Phase IV (KMG-IV): sequencing the most valuable type-strain genomes for metagenomic binning, comparative biology and taxonomic classification.</title>
        <authorList>
            <person name="Goeker M."/>
        </authorList>
    </citation>
    <scope>NUCLEOTIDE SEQUENCE [LARGE SCALE GENOMIC DNA]</scope>
    <source>
        <strain evidence="8 9">DSM 25532</strain>
    </source>
</reference>
<dbReference type="Gene3D" id="3.40.50.12230">
    <property type="match status" value="1"/>
</dbReference>
<accession>A0A366H8J0</accession>
<feature type="binding site" evidence="5">
    <location>
        <begin position="111"/>
        <end position="114"/>
    </location>
    <ligand>
        <name>(6S)-5,6,7,8-tetrahydrofolate</name>
        <dbReference type="ChEBI" id="CHEBI:57453"/>
    </ligand>
</feature>
<dbReference type="InterPro" id="IPR005793">
    <property type="entry name" value="Formyl_trans_C"/>
</dbReference>
<dbReference type="EMBL" id="QNRR01000011">
    <property type="protein sequence ID" value="RBP38549.1"/>
    <property type="molecule type" value="Genomic_DNA"/>
</dbReference>
<keyword evidence="4 5" id="KW-0648">Protein biosynthesis</keyword>
<dbReference type="InterPro" id="IPR002376">
    <property type="entry name" value="Formyl_transf_N"/>
</dbReference>
<comment type="function">
    <text evidence="5">Attaches a formyl group to the free amino group of methionyl-tRNA(fMet). The formyl group appears to play a dual role in the initiator identity of N-formylmethionyl-tRNA by promoting its recognition by IF2 and preventing the misappropriation of this tRNA by the elongation apparatus.</text>
</comment>
<dbReference type="NCBIfam" id="TIGR00460">
    <property type="entry name" value="fmt"/>
    <property type="match status" value="1"/>
</dbReference>
<feature type="domain" description="Formyl transferase C-terminal" evidence="7">
    <location>
        <begin position="208"/>
        <end position="308"/>
    </location>
</feature>
<feature type="domain" description="Formyl transferase N-terminal" evidence="6">
    <location>
        <begin position="3"/>
        <end position="182"/>
    </location>
</feature>
<dbReference type="PANTHER" id="PTHR11138:SF5">
    <property type="entry name" value="METHIONYL-TRNA FORMYLTRANSFERASE, MITOCHONDRIAL"/>
    <property type="match status" value="1"/>
</dbReference>
<dbReference type="InterPro" id="IPR044135">
    <property type="entry name" value="Met-tRNA-FMT_C"/>
</dbReference>
<keyword evidence="9" id="KW-1185">Reference proteome</keyword>
<dbReference type="CDD" id="cd08704">
    <property type="entry name" value="Met_tRNA_FMT_C"/>
    <property type="match status" value="1"/>
</dbReference>
<evidence type="ECO:0000313" key="8">
    <source>
        <dbReference type="EMBL" id="RBP38549.1"/>
    </source>
</evidence>
<proteinExistence type="inferred from homology"/>
<dbReference type="InterPro" id="IPR041711">
    <property type="entry name" value="Met-tRNA-FMT_N"/>
</dbReference>
<evidence type="ECO:0000256" key="5">
    <source>
        <dbReference type="HAMAP-Rule" id="MF_00182"/>
    </source>
</evidence>
<evidence type="ECO:0000256" key="1">
    <source>
        <dbReference type="ARBA" id="ARBA00010699"/>
    </source>
</evidence>
<gene>
    <name evidence="5" type="primary">fmt</name>
    <name evidence="8" type="ORF">DES53_11167</name>
</gene>
<protein>
    <recommendedName>
        <fullName evidence="2 5">Methionyl-tRNA formyltransferase</fullName>
        <ecNumber evidence="2 5">2.1.2.9</ecNumber>
    </recommendedName>
</protein>
<dbReference type="GO" id="GO:0004479">
    <property type="term" value="F:methionyl-tRNA formyltransferase activity"/>
    <property type="evidence" value="ECO:0007669"/>
    <property type="project" value="UniProtKB-UniRule"/>
</dbReference>
<dbReference type="RefSeq" id="WP_113961005.1">
    <property type="nucleotide sequence ID" value="NZ_QNRR01000011.1"/>
</dbReference>
<dbReference type="SUPFAM" id="SSF53328">
    <property type="entry name" value="Formyltransferase"/>
    <property type="match status" value="1"/>
</dbReference>